<dbReference type="Proteomes" id="UP000431401">
    <property type="component" value="Unassembled WGS sequence"/>
</dbReference>
<protein>
    <submittedName>
        <fullName evidence="2">Uncharacterized protein</fullName>
    </submittedName>
</protein>
<name>A0A7K0DLN3_9NOCA</name>
<evidence type="ECO:0000256" key="1">
    <source>
        <dbReference type="SAM" id="MobiDB-lite"/>
    </source>
</evidence>
<evidence type="ECO:0000313" key="3">
    <source>
        <dbReference type="Proteomes" id="UP000431401"/>
    </source>
</evidence>
<comment type="caution">
    <text evidence="2">The sequence shown here is derived from an EMBL/GenBank/DDBJ whole genome shotgun (WGS) entry which is preliminary data.</text>
</comment>
<proteinExistence type="predicted"/>
<dbReference type="EMBL" id="WEGI01000004">
    <property type="protein sequence ID" value="MQY26567.1"/>
    <property type="molecule type" value="Genomic_DNA"/>
</dbReference>
<organism evidence="2 3">
    <name type="scientific">Nocardia aurantia</name>
    <dbReference type="NCBI Taxonomy" id="2585199"/>
    <lineage>
        <taxon>Bacteria</taxon>
        <taxon>Bacillati</taxon>
        <taxon>Actinomycetota</taxon>
        <taxon>Actinomycetes</taxon>
        <taxon>Mycobacteriales</taxon>
        <taxon>Nocardiaceae</taxon>
        <taxon>Nocardia</taxon>
    </lineage>
</organism>
<reference evidence="2 3" key="1">
    <citation type="submission" date="2019-10" db="EMBL/GenBank/DDBJ databases">
        <title>Nocardia macrotermitis sp. nov. and Nocardia aurantia sp. nov., isolated from the gut of fungus growing-termite Macrotermes natalensis.</title>
        <authorList>
            <person name="Benndorf R."/>
            <person name="Schwitalla J."/>
            <person name="Martin K."/>
            <person name="De Beer W."/>
            <person name="Kaster A.-K."/>
            <person name="Vollmers J."/>
            <person name="Poulsen M."/>
            <person name="Beemelmanns C."/>
        </authorList>
    </citation>
    <scope>NUCLEOTIDE SEQUENCE [LARGE SCALE GENOMIC DNA]</scope>
    <source>
        <strain evidence="2 3">RB56</strain>
    </source>
</reference>
<dbReference type="RefSeq" id="WP_194290802.1">
    <property type="nucleotide sequence ID" value="NZ_WEGI01000004.1"/>
</dbReference>
<keyword evidence="3" id="KW-1185">Reference proteome</keyword>
<feature type="region of interest" description="Disordered" evidence="1">
    <location>
        <begin position="154"/>
        <end position="178"/>
    </location>
</feature>
<gene>
    <name evidence="2" type="ORF">NRB56_21380</name>
</gene>
<evidence type="ECO:0000313" key="2">
    <source>
        <dbReference type="EMBL" id="MQY26567.1"/>
    </source>
</evidence>
<dbReference type="AlphaFoldDB" id="A0A7K0DLN3"/>
<sequence length="178" mass="18894">MTFGGSEAARRPVRDIVRAVVTEVSPDELPLVEGLSGFDDAVVVRRLSRRGRRETLGFGMAEIAGLVTPVVWLVLDEMAHRIGEKAADGAFDGLKVLVRKVFRRKSGPVEIPPLTRDQLDEVHRLILESTGKQGFPPGQAAAVADAVLRELVLTGPDEPAAPLPPSPEPAPGGGAPAE</sequence>
<accession>A0A7K0DLN3</accession>
<feature type="compositionally biased region" description="Pro residues" evidence="1">
    <location>
        <begin position="159"/>
        <end position="170"/>
    </location>
</feature>